<proteinExistence type="predicted"/>
<accession>A0A560H5R7</accession>
<organism evidence="1 2">
    <name type="scientific">Nitrospirillum amazonense</name>
    <dbReference type="NCBI Taxonomy" id="28077"/>
    <lineage>
        <taxon>Bacteria</taxon>
        <taxon>Pseudomonadati</taxon>
        <taxon>Pseudomonadota</taxon>
        <taxon>Alphaproteobacteria</taxon>
        <taxon>Rhodospirillales</taxon>
        <taxon>Azospirillaceae</taxon>
        <taxon>Nitrospirillum</taxon>
    </lineage>
</organism>
<evidence type="ECO:0000313" key="1">
    <source>
        <dbReference type="EMBL" id="TWB41024.1"/>
    </source>
</evidence>
<gene>
    <name evidence="1" type="ORF">FBZ90_10848</name>
</gene>
<dbReference type="RefSeq" id="WP_145733336.1">
    <property type="nucleotide sequence ID" value="NZ_VITR01000008.1"/>
</dbReference>
<reference evidence="1 2" key="1">
    <citation type="submission" date="2019-06" db="EMBL/GenBank/DDBJ databases">
        <title>Genomic Encyclopedia of Type Strains, Phase IV (KMG-V): Genome sequencing to study the core and pangenomes of soil and plant-associated prokaryotes.</title>
        <authorList>
            <person name="Whitman W."/>
        </authorList>
    </citation>
    <scope>NUCLEOTIDE SEQUENCE [LARGE SCALE GENOMIC DNA]</scope>
    <source>
        <strain evidence="1 2">BR 11622</strain>
    </source>
</reference>
<dbReference type="EMBL" id="VITR01000008">
    <property type="protein sequence ID" value="TWB41024.1"/>
    <property type="molecule type" value="Genomic_DNA"/>
</dbReference>
<comment type="caution">
    <text evidence="1">The sequence shown here is derived from an EMBL/GenBank/DDBJ whole genome shotgun (WGS) entry which is preliminary data.</text>
</comment>
<protein>
    <recommendedName>
        <fullName evidence="3">Secretion system X translation initiation factor</fullName>
    </recommendedName>
</protein>
<dbReference type="OrthoDB" id="7025335at2"/>
<evidence type="ECO:0008006" key="3">
    <source>
        <dbReference type="Google" id="ProtNLM"/>
    </source>
</evidence>
<dbReference type="AlphaFoldDB" id="A0A560H5R7"/>
<keyword evidence="2" id="KW-1185">Reference proteome</keyword>
<dbReference type="Proteomes" id="UP000315751">
    <property type="component" value="Unassembled WGS sequence"/>
</dbReference>
<name>A0A560H5R7_9PROT</name>
<sequence>MKARHVLMIGGLAVSAGLAVFGDRTPSGAGGAVVEAVTRPATTGPTVATPAAKRKRTPAILALIPREALIGHDGEAAVSHLFEEPTAGRPAATVAEGAGASAGPPPLPFTYLGRKFENAAWEVYLAIGDQTYFVREGSVIEQKYVVNAIKPPVLTFTYLPLKQMQTMTIGGEN</sequence>
<evidence type="ECO:0000313" key="2">
    <source>
        <dbReference type="Proteomes" id="UP000315751"/>
    </source>
</evidence>